<keyword evidence="6" id="KW-0812">Transmembrane</keyword>
<protein>
    <recommendedName>
        <fullName evidence="10">TonB C-terminal domain-containing protein</fullName>
    </recommendedName>
</protein>
<comment type="subcellular location">
    <subcellularLocation>
        <location evidence="1">Cell inner membrane</location>
        <topology evidence="1">Single-pass membrane protein</topology>
        <orientation evidence="1">Periplasmic side</orientation>
    </subcellularLocation>
</comment>
<evidence type="ECO:0000256" key="8">
    <source>
        <dbReference type="ARBA" id="ARBA00022989"/>
    </source>
</evidence>
<dbReference type="PANTHER" id="PTHR33446:SF2">
    <property type="entry name" value="PROTEIN TONB"/>
    <property type="match status" value="1"/>
</dbReference>
<organism evidence="11 12">
    <name type="scientific">Roseivirga echinicomitans</name>
    <dbReference type="NCBI Taxonomy" id="296218"/>
    <lineage>
        <taxon>Bacteria</taxon>
        <taxon>Pseudomonadati</taxon>
        <taxon>Bacteroidota</taxon>
        <taxon>Cytophagia</taxon>
        <taxon>Cytophagales</taxon>
        <taxon>Roseivirgaceae</taxon>
        <taxon>Roseivirga</taxon>
    </lineage>
</organism>
<keyword evidence="9" id="KW-0472">Membrane</keyword>
<evidence type="ECO:0000256" key="6">
    <source>
        <dbReference type="ARBA" id="ARBA00022692"/>
    </source>
</evidence>
<keyword evidence="7" id="KW-0653">Protein transport</keyword>
<dbReference type="GO" id="GO:0015891">
    <property type="term" value="P:siderophore transport"/>
    <property type="evidence" value="ECO:0007669"/>
    <property type="project" value="InterPro"/>
</dbReference>
<dbReference type="STRING" id="296218.AWN68_03765"/>
<dbReference type="Gene3D" id="3.30.1150.10">
    <property type="match status" value="1"/>
</dbReference>
<evidence type="ECO:0000256" key="3">
    <source>
        <dbReference type="ARBA" id="ARBA00022448"/>
    </source>
</evidence>
<evidence type="ECO:0000313" key="11">
    <source>
        <dbReference type="EMBL" id="KYG78757.1"/>
    </source>
</evidence>
<dbReference type="EMBL" id="LRDB01000012">
    <property type="protein sequence ID" value="KYG78757.1"/>
    <property type="molecule type" value="Genomic_DNA"/>
</dbReference>
<dbReference type="PROSITE" id="PS52015">
    <property type="entry name" value="TONB_CTD"/>
    <property type="match status" value="1"/>
</dbReference>
<evidence type="ECO:0000256" key="5">
    <source>
        <dbReference type="ARBA" id="ARBA00022519"/>
    </source>
</evidence>
<dbReference type="GO" id="GO:0030288">
    <property type="term" value="C:outer membrane-bounded periplasmic space"/>
    <property type="evidence" value="ECO:0007669"/>
    <property type="project" value="InterPro"/>
</dbReference>
<sequence>MEVKKNAQLDTQEKRPLFLFIGLCISTGLSLAAFEYKTIPAAPPVISYETDSLHGFDEPPITIIEPPKPIIQQPVLLEIPNEEELNETVIFINEVHPLDFLNIESTEVIAKKPEKAEDPFIVMEKQASFPGGAEAWGKFLNKNFKYPRNAQRMGIEGKVVLTFFVAANGDISDLKVLRGISKDCDAEAIRVLSKSPRWNPGQQRGVPVKSPRRVTINFKLN</sequence>
<dbReference type="Pfam" id="PF03544">
    <property type="entry name" value="TonB_C"/>
    <property type="match status" value="1"/>
</dbReference>
<dbReference type="InterPro" id="IPR037682">
    <property type="entry name" value="TonB_C"/>
</dbReference>
<evidence type="ECO:0000256" key="1">
    <source>
        <dbReference type="ARBA" id="ARBA00004383"/>
    </source>
</evidence>
<evidence type="ECO:0000256" key="2">
    <source>
        <dbReference type="ARBA" id="ARBA00006555"/>
    </source>
</evidence>
<name>A0A150XJ42_9BACT</name>
<dbReference type="GO" id="GO:0015031">
    <property type="term" value="P:protein transport"/>
    <property type="evidence" value="ECO:0007669"/>
    <property type="project" value="UniProtKB-KW"/>
</dbReference>
<keyword evidence="12" id="KW-1185">Reference proteome</keyword>
<dbReference type="RefSeq" id="WP_068414391.1">
    <property type="nucleotide sequence ID" value="NZ_LRDB01000012.1"/>
</dbReference>
<keyword evidence="4" id="KW-1003">Cell membrane</keyword>
<evidence type="ECO:0000256" key="9">
    <source>
        <dbReference type="ARBA" id="ARBA00023136"/>
    </source>
</evidence>
<dbReference type="InterPro" id="IPR003538">
    <property type="entry name" value="TonB"/>
</dbReference>
<dbReference type="GO" id="GO:0055085">
    <property type="term" value="P:transmembrane transport"/>
    <property type="evidence" value="ECO:0007669"/>
    <property type="project" value="InterPro"/>
</dbReference>
<accession>A0A150XJ42</accession>
<dbReference type="AlphaFoldDB" id="A0A150XJ42"/>
<dbReference type="OrthoDB" id="9812355at2"/>
<keyword evidence="8" id="KW-1133">Transmembrane helix</keyword>
<dbReference type="SUPFAM" id="SSF74653">
    <property type="entry name" value="TolA/TonB C-terminal domain"/>
    <property type="match status" value="1"/>
</dbReference>
<feature type="domain" description="TonB C-terminal" evidence="10">
    <location>
        <begin position="131"/>
        <end position="221"/>
    </location>
</feature>
<evidence type="ECO:0000259" key="10">
    <source>
        <dbReference type="PROSITE" id="PS52015"/>
    </source>
</evidence>
<proteinExistence type="inferred from homology"/>
<dbReference type="NCBIfam" id="TIGR01352">
    <property type="entry name" value="tonB_Cterm"/>
    <property type="match status" value="1"/>
</dbReference>
<dbReference type="PRINTS" id="PR01374">
    <property type="entry name" value="TONBPROTEIN"/>
</dbReference>
<gene>
    <name evidence="11" type="ORF">AWN68_03765</name>
</gene>
<evidence type="ECO:0000256" key="7">
    <source>
        <dbReference type="ARBA" id="ARBA00022927"/>
    </source>
</evidence>
<evidence type="ECO:0000256" key="4">
    <source>
        <dbReference type="ARBA" id="ARBA00022475"/>
    </source>
</evidence>
<comment type="caution">
    <text evidence="11">The sequence shown here is derived from an EMBL/GenBank/DDBJ whole genome shotgun (WGS) entry which is preliminary data.</text>
</comment>
<dbReference type="GO" id="GO:0031992">
    <property type="term" value="F:energy transducer activity"/>
    <property type="evidence" value="ECO:0007669"/>
    <property type="project" value="InterPro"/>
</dbReference>
<evidence type="ECO:0000313" key="12">
    <source>
        <dbReference type="Proteomes" id="UP000075615"/>
    </source>
</evidence>
<keyword evidence="5" id="KW-0997">Cell inner membrane</keyword>
<dbReference type="Proteomes" id="UP000075615">
    <property type="component" value="Unassembled WGS sequence"/>
</dbReference>
<dbReference type="InterPro" id="IPR051045">
    <property type="entry name" value="TonB-dependent_transducer"/>
</dbReference>
<keyword evidence="3" id="KW-0813">Transport</keyword>
<comment type="similarity">
    <text evidence="2">Belongs to the TonB family.</text>
</comment>
<dbReference type="PANTHER" id="PTHR33446">
    <property type="entry name" value="PROTEIN TONB-RELATED"/>
    <property type="match status" value="1"/>
</dbReference>
<reference evidence="11 12" key="1">
    <citation type="submission" date="2016-01" db="EMBL/GenBank/DDBJ databases">
        <title>Genome sequencing of Roseivirga echinicomitans KMM 6058.</title>
        <authorList>
            <person name="Selvaratnam C."/>
            <person name="Thevarajoo S."/>
            <person name="Goh K.M."/>
            <person name="Ee R."/>
            <person name="Chan K.-G."/>
            <person name="Chong C.S."/>
        </authorList>
    </citation>
    <scope>NUCLEOTIDE SEQUENCE [LARGE SCALE GENOMIC DNA]</scope>
    <source>
        <strain evidence="11 12">KMM 6058</strain>
    </source>
</reference>
<dbReference type="GO" id="GO:0098797">
    <property type="term" value="C:plasma membrane protein complex"/>
    <property type="evidence" value="ECO:0007669"/>
    <property type="project" value="TreeGrafter"/>
</dbReference>
<dbReference type="InterPro" id="IPR006260">
    <property type="entry name" value="TonB/TolA_C"/>
</dbReference>